<dbReference type="InterPro" id="IPR048792">
    <property type="entry name" value="CarD_C"/>
</dbReference>
<dbReference type="InterPro" id="IPR042215">
    <property type="entry name" value="CarD-like_C"/>
</dbReference>
<dbReference type="SUPFAM" id="SSF141259">
    <property type="entry name" value="CarD-like"/>
    <property type="match status" value="1"/>
</dbReference>
<dbReference type="InterPro" id="IPR036101">
    <property type="entry name" value="CarD-like/TRCF_RID_sf"/>
</dbReference>
<sequence>MKQTAFQTGDRVVLPPYGVGRIRGTCQRSVAGETHAYYQVEFPMTTSLAYVPVSAPQTTGIRTALTAVDMPLLWQSLQTGRLNLPQQWSARHRYVSDLMSGGDAQALAVLIGELHARNQRRALPDLDRQAFRRAIRLLQQELEELKGPQVLQVTEWLTAAATEHAVS</sequence>
<comment type="caution">
    <text evidence="2">The sequence shown here is derived from an EMBL/GenBank/DDBJ whole genome shotgun (WGS) entry which is preliminary data.</text>
</comment>
<protein>
    <submittedName>
        <fullName evidence="2">CarD family transcriptional regulator</fullName>
    </submittedName>
</protein>
<proteinExistence type="predicted"/>
<keyword evidence="3" id="KW-1185">Reference proteome</keyword>
<gene>
    <name evidence="2" type="ORF">ACFPQ6_09755</name>
</gene>
<accession>A0ABW1DNA2</accession>
<dbReference type="SMART" id="SM01058">
    <property type="entry name" value="CarD_TRCF"/>
    <property type="match status" value="1"/>
</dbReference>
<dbReference type="Pfam" id="PF21095">
    <property type="entry name" value="CarD_C"/>
    <property type="match status" value="1"/>
</dbReference>
<evidence type="ECO:0000259" key="1">
    <source>
        <dbReference type="SMART" id="SM01058"/>
    </source>
</evidence>
<dbReference type="PANTHER" id="PTHR38447:SF1">
    <property type="entry name" value="RNA POLYMERASE-BINDING TRANSCRIPTION FACTOR CARD"/>
    <property type="match status" value="1"/>
</dbReference>
<dbReference type="Gene3D" id="1.20.58.1290">
    <property type="entry name" value="CarD-like, C-terminal domain"/>
    <property type="match status" value="1"/>
</dbReference>
<dbReference type="RefSeq" id="WP_380048796.1">
    <property type="nucleotide sequence ID" value="NZ_JBHSOH010000009.1"/>
</dbReference>
<dbReference type="InterPro" id="IPR003711">
    <property type="entry name" value="CarD-like/TRCF_RID"/>
</dbReference>
<organism evidence="2 3">
    <name type="scientific">Deinococcus petrolearius</name>
    <dbReference type="NCBI Taxonomy" id="1751295"/>
    <lineage>
        <taxon>Bacteria</taxon>
        <taxon>Thermotogati</taxon>
        <taxon>Deinococcota</taxon>
        <taxon>Deinococci</taxon>
        <taxon>Deinococcales</taxon>
        <taxon>Deinococcaceae</taxon>
        <taxon>Deinococcus</taxon>
    </lineage>
</organism>
<dbReference type="Proteomes" id="UP001595979">
    <property type="component" value="Unassembled WGS sequence"/>
</dbReference>
<feature type="domain" description="CarD-like/TRCF RNAP-interacting" evidence="1">
    <location>
        <begin position="5"/>
        <end position="115"/>
    </location>
</feature>
<dbReference type="Pfam" id="PF02559">
    <property type="entry name" value="CarD_TRCF_RID"/>
    <property type="match status" value="1"/>
</dbReference>
<dbReference type="InterPro" id="IPR052531">
    <property type="entry name" value="CarD-like_regulator"/>
</dbReference>
<dbReference type="EMBL" id="JBHSOH010000009">
    <property type="protein sequence ID" value="MFC5848594.1"/>
    <property type="molecule type" value="Genomic_DNA"/>
</dbReference>
<dbReference type="PANTHER" id="PTHR38447">
    <property type="entry name" value="TRANSCRIPTION FACTOR YDEB-RELATED"/>
    <property type="match status" value="1"/>
</dbReference>
<reference evidence="3" key="1">
    <citation type="journal article" date="2019" name="Int. J. Syst. Evol. Microbiol.">
        <title>The Global Catalogue of Microorganisms (GCM) 10K type strain sequencing project: providing services to taxonomists for standard genome sequencing and annotation.</title>
        <authorList>
            <consortium name="The Broad Institute Genomics Platform"/>
            <consortium name="The Broad Institute Genome Sequencing Center for Infectious Disease"/>
            <person name="Wu L."/>
            <person name="Ma J."/>
        </authorList>
    </citation>
    <scope>NUCLEOTIDE SEQUENCE [LARGE SCALE GENOMIC DNA]</scope>
    <source>
        <strain evidence="3">CGMCC 1.15053</strain>
    </source>
</reference>
<evidence type="ECO:0000313" key="3">
    <source>
        <dbReference type="Proteomes" id="UP001595979"/>
    </source>
</evidence>
<name>A0ABW1DNA2_9DEIO</name>
<dbReference type="Gene3D" id="2.40.10.170">
    <property type="match status" value="1"/>
</dbReference>
<evidence type="ECO:0000313" key="2">
    <source>
        <dbReference type="EMBL" id="MFC5848594.1"/>
    </source>
</evidence>